<name>A0A072TLQ4_MEDTR</name>
<accession>A0A072TLQ4</accession>
<reference evidence="1 3" key="2">
    <citation type="journal article" date="2014" name="BMC Genomics">
        <title>An improved genome release (version Mt4.0) for the model legume Medicago truncatula.</title>
        <authorList>
            <person name="Tang H."/>
            <person name="Krishnakumar V."/>
            <person name="Bidwell S."/>
            <person name="Rosen B."/>
            <person name="Chan A."/>
            <person name="Zhou S."/>
            <person name="Gentzbittel L."/>
            <person name="Childs K.L."/>
            <person name="Yandell M."/>
            <person name="Gundlach H."/>
            <person name="Mayer K.F."/>
            <person name="Schwartz D.C."/>
            <person name="Town C.D."/>
        </authorList>
    </citation>
    <scope>GENOME REANNOTATION</scope>
    <source>
        <strain evidence="1">A17</strain>
        <strain evidence="2 3">cv. Jemalong A17</strain>
    </source>
</reference>
<evidence type="ECO:0000313" key="2">
    <source>
        <dbReference type="EnsemblPlants" id="KEH18414"/>
    </source>
</evidence>
<protein>
    <submittedName>
        <fullName evidence="1 2">Uncharacterized protein</fullName>
    </submittedName>
</protein>
<organism evidence="1 3">
    <name type="scientific">Medicago truncatula</name>
    <name type="common">Barrel medic</name>
    <name type="synonym">Medicago tribuloides</name>
    <dbReference type="NCBI Taxonomy" id="3880"/>
    <lineage>
        <taxon>Eukaryota</taxon>
        <taxon>Viridiplantae</taxon>
        <taxon>Streptophyta</taxon>
        <taxon>Embryophyta</taxon>
        <taxon>Tracheophyta</taxon>
        <taxon>Spermatophyta</taxon>
        <taxon>Magnoliopsida</taxon>
        <taxon>eudicotyledons</taxon>
        <taxon>Gunneridae</taxon>
        <taxon>Pentapetalae</taxon>
        <taxon>rosids</taxon>
        <taxon>fabids</taxon>
        <taxon>Fabales</taxon>
        <taxon>Fabaceae</taxon>
        <taxon>Papilionoideae</taxon>
        <taxon>50 kb inversion clade</taxon>
        <taxon>NPAAA clade</taxon>
        <taxon>Hologalegina</taxon>
        <taxon>IRL clade</taxon>
        <taxon>Trifolieae</taxon>
        <taxon>Medicago</taxon>
    </lineage>
</organism>
<proteinExistence type="predicted"/>
<dbReference type="EMBL" id="CM001224">
    <property type="protein sequence ID" value="KEH18414.1"/>
    <property type="molecule type" value="Genomic_DNA"/>
</dbReference>
<keyword evidence="3" id="KW-1185">Reference proteome</keyword>
<dbReference type="Proteomes" id="UP000002051">
    <property type="component" value="Chromosome 8"/>
</dbReference>
<sequence>MAMRRGWGRVLPSPSPYSTLIYLPVTLPISSGDEKSNLIPVPDGFGYSCPIPSPESFLLLIEIKVFCIPERNVVMHYPAKRLWKWMAIVKEKREAESVRHGRRKKRTMISECHFKV</sequence>
<evidence type="ECO:0000313" key="1">
    <source>
        <dbReference type="EMBL" id="KEH18414.1"/>
    </source>
</evidence>
<reference evidence="1 3" key="1">
    <citation type="journal article" date="2011" name="Nature">
        <title>The Medicago genome provides insight into the evolution of rhizobial symbioses.</title>
        <authorList>
            <person name="Young N.D."/>
            <person name="Debelle F."/>
            <person name="Oldroyd G.E."/>
            <person name="Geurts R."/>
            <person name="Cannon S.B."/>
            <person name="Udvardi M.K."/>
            <person name="Benedito V.A."/>
            <person name="Mayer K.F."/>
            <person name="Gouzy J."/>
            <person name="Schoof H."/>
            <person name="Van de Peer Y."/>
            <person name="Proost S."/>
            <person name="Cook D.R."/>
            <person name="Meyers B.C."/>
            <person name="Spannagl M."/>
            <person name="Cheung F."/>
            <person name="De Mita S."/>
            <person name="Krishnakumar V."/>
            <person name="Gundlach H."/>
            <person name="Zhou S."/>
            <person name="Mudge J."/>
            <person name="Bharti A.K."/>
            <person name="Murray J.D."/>
            <person name="Naoumkina M.A."/>
            <person name="Rosen B."/>
            <person name="Silverstein K.A."/>
            <person name="Tang H."/>
            <person name="Rombauts S."/>
            <person name="Zhao P.X."/>
            <person name="Zhou P."/>
            <person name="Barbe V."/>
            <person name="Bardou P."/>
            <person name="Bechner M."/>
            <person name="Bellec A."/>
            <person name="Berger A."/>
            <person name="Berges H."/>
            <person name="Bidwell S."/>
            <person name="Bisseling T."/>
            <person name="Choisne N."/>
            <person name="Couloux A."/>
            <person name="Denny R."/>
            <person name="Deshpande S."/>
            <person name="Dai X."/>
            <person name="Doyle J.J."/>
            <person name="Dudez A.M."/>
            <person name="Farmer A.D."/>
            <person name="Fouteau S."/>
            <person name="Franken C."/>
            <person name="Gibelin C."/>
            <person name="Gish J."/>
            <person name="Goldstein S."/>
            <person name="Gonzalez A.J."/>
            <person name="Green P.J."/>
            <person name="Hallab A."/>
            <person name="Hartog M."/>
            <person name="Hua A."/>
            <person name="Humphray S.J."/>
            <person name="Jeong D.H."/>
            <person name="Jing Y."/>
            <person name="Jocker A."/>
            <person name="Kenton S.M."/>
            <person name="Kim D.J."/>
            <person name="Klee K."/>
            <person name="Lai H."/>
            <person name="Lang C."/>
            <person name="Lin S."/>
            <person name="Macmil S.L."/>
            <person name="Magdelenat G."/>
            <person name="Matthews L."/>
            <person name="McCorrison J."/>
            <person name="Monaghan E.L."/>
            <person name="Mun J.H."/>
            <person name="Najar F.Z."/>
            <person name="Nicholson C."/>
            <person name="Noirot C."/>
            <person name="O'Bleness M."/>
            <person name="Paule C.R."/>
            <person name="Poulain J."/>
            <person name="Prion F."/>
            <person name="Qin B."/>
            <person name="Qu C."/>
            <person name="Retzel E.F."/>
            <person name="Riddle C."/>
            <person name="Sallet E."/>
            <person name="Samain S."/>
            <person name="Samson N."/>
            <person name="Sanders I."/>
            <person name="Saurat O."/>
            <person name="Scarpelli C."/>
            <person name="Schiex T."/>
            <person name="Segurens B."/>
            <person name="Severin A.J."/>
            <person name="Sherrier D.J."/>
            <person name="Shi R."/>
            <person name="Sims S."/>
            <person name="Singer S.R."/>
            <person name="Sinharoy S."/>
            <person name="Sterck L."/>
            <person name="Viollet A."/>
            <person name="Wang B.B."/>
            <person name="Wang K."/>
            <person name="Wang M."/>
            <person name="Wang X."/>
            <person name="Warfsmann J."/>
            <person name="Weissenbach J."/>
            <person name="White D.D."/>
            <person name="White J.D."/>
            <person name="Wiley G.B."/>
            <person name="Wincker P."/>
            <person name="Xing Y."/>
            <person name="Yang L."/>
            <person name="Yao Z."/>
            <person name="Ying F."/>
            <person name="Zhai J."/>
            <person name="Zhou L."/>
            <person name="Zuber A."/>
            <person name="Denarie J."/>
            <person name="Dixon R.A."/>
            <person name="May G.D."/>
            <person name="Schwartz D.C."/>
            <person name="Rogers J."/>
            <person name="Quetier F."/>
            <person name="Town C.D."/>
            <person name="Roe B.A."/>
        </authorList>
    </citation>
    <scope>NUCLEOTIDE SEQUENCE [LARGE SCALE GENOMIC DNA]</scope>
    <source>
        <strain evidence="1">A17</strain>
        <strain evidence="2 3">cv. Jemalong A17</strain>
    </source>
</reference>
<dbReference type="AlphaFoldDB" id="A0A072TLQ4"/>
<dbReference type="HOGENOM" id="CLU_2100554_0_0_1"/>
<dbReference type="EnsemblPlants" id="KEH18414">
    <property type="protein sequence ID" value="KEH18414"/>
    <property type="gene ID" value="MTR_8g018615"/>
</dbReference>
<evidence type="ECO:0000313" key="3">
    <source>
        <dbReference type="Proteomes" id="UP000002051"/>
    </source>
</evidence>
<reference evidence="2" key="3">
    <citation type="submission" date="2015-04" db="UniProtKB">
        <authorList>
            <consortium name="EnsemblPlants"/>
        </authorList>
    </citation>
    <scope>IDENTIFICATION</scope>
    <source>
        <strain evidence="2">cv. Jemalong A17</strain>
    </source>
</reference>
<gene>
    <name evidence="1" type="ordered locus">MTR_8g018615</name>
</gene>